<protein>
    <submittedName>
        <fullName evidence="11">Type II secretory pathway component PulK-like pr otein</fullName>
    </submittedName>
</protein>
<evidence type="ECO:0000259" key="10">
    <source>
        <dbReference type="Pfam" id="PF21687"/>
    </source>
</evidence>
<dbReference type="SUPFAM" id="SSF47781">
    <property type="entry name" value="RuvA domain 2-like"/>
    <property type="match status" value="1"/>
</dbReference>
<evidence type="ECO:0000313" key="11">
    <source>
        <dbReference type="EMBL" id="GBC64062.1"/>
    </source>
</evidence>
<dbReference type="PANTHER" id="PTHR38831">
    <property type="entry name" value="TYPE II SECRETION SYSTEM PROTEIN K"/>
    <property type="match status" value="1"/>
</dbReference>
<comment type="similarity">
    <text evidence="2">Belongs to the GSP K family.</text>
</comment>
<evidence type="ECO:0000256" key="2">
    <source>
        <dbReference type="ARBA" id="ARBA00007246"/>
    </source>
</evidence>
<dbReference type="PANTHER" id="PTHR38831:SF2">
    <property type="entry name" value="TYPE II SECRETION SYSTEM PROTEIN K"/>
    <property type="match status" value="1"/>
</dbReference>
<dbReference type="Pfam" id="PF21687">
    <property type="entry name" value="T2SSK_1st"/>
    <property type="match status" value="1"/>
</dbReference>
<dbReference type="InterPro" id="IPR005628">
    <property type="entry name" value="GspK"/>
</dbReference>
<evidence type="ECO:0000256" key="7">
    <source>
        <dbReference type="ARBA" id="ARBA00022927"/>
    </source>
</evidence>
<proteinExistence type="inferred from homology"/>
<dbReference type="Gene3D" id="1.10.40.60">
    <property type="entry name" value="EpsJ-like"/>
    <property type="match status" value="2"/>
</dbReference>
<feature type="domain" description="T2SS protein K first SAM-like" evidence="10">
    <location>
        <begin position="112"/>
        <end position="222"/>
    </location>
</feature>
<dbReference type="GO" id="GO:0005886">
    <property type="term" value="C:plasma membrane"/>
    <property type="evidence" value="ECO:0007669"/>
    <property type="project" value="UniProtKB-SubCell"/>
</dbReference>
<reference evidence="12" key="2">
    <citation type="submission" date="2019-01" db="EMBL/GenBank/DDBJ databases">
        <title>Genome sequence of Desulfonema ishimotonii strain Tokyo 01.</title>
        <authorList>
            <person name="Fukui M."/>
        </authorList>
    </citation>
    <scope>NUCLEOTIDE SEQUENCE [LARGE SCALE GENOMIC DNA]</scope>
    <source>
        <strain evidence="12">Tokyo 01</strain>
    </source>
</reference>
<keyword evidence="9" id="KW-0472">Membrane</keyword>
<dbReference type="InterPro" id="IPR038072">
    <property type="entry name" value="GspK_central_sf"/>
</dbReference>
<name>A0A401G499_9BACT</name>
<keyword evidence="6" id="KW-0812">Transmembrane</keyword>
<accession>A0A401G499</accession>
<evidence type="ECO:0000313" key="12">
    <source>
        <dbReference type="Proteomes" id="UP000288096"/>
    </source>
</evidence>
<sequence>MGLQPLGNDRGMALLLTLTITALLITGALEMNRRVRASVISAAVARDRLTLNQMAAAGIHGAMAMLIKDKTEASVDSVQEDWADPEKVAEVLQDIPFEAGKLTVSIRDEMGKIQVNALIDFPKGRHFNESQKIMWDRFIRLLLARDEDEETFKDLDATAIINAVKDWLDSGDDDATTGLNGAESEYYEGLDPPYSPRNGPFTHLDELMQVKGITPELFNGLEAAYGLDLFMTICGGTQSSGTVENRNFTFEGKVNINTASLPVLMALVPSENPEYAQAIYDYRNETEDGEFIHDLSGGTWYKNVPDIPGDMTIDPALITTSSDFFRIVSTAELHDVRQTVTAVIHREQALKTGKWTCRVLSWQVD</sequence>
<keyword evidence="5" id="KW-0997">Cell inner membrane</keyword>
<dbReference type="AlphaFoldDB" id="A0A401G499"/>
<keyword evidence="7" id="KW-0653">Protein transport</keyword>
<comment type="subcellular location">
    <subcellularLocation>
        <location evidence="1">Cell inner membrane</location>
    </subcellularLocation>
</comment>
<gene>
    <name evidence="11" type="ORF">DENIS_5063</name>
</gene>
<evidence type="ECO:0000256" key="5">
    <source>
        <dbReference type="ARBA" id="ARBA00022519"/>
    </source>
</evidence>
<dbReference type="Proteomes" id="UP000288096">
    <property type="component" value="Unassembled WGS sequence"/>
</dbReference>
<dbReference type="PIRSF" id="PIRSF002786">
    <property type="entry name" value="XcpX"/>
    <property type="match status" value="1"/>
</dbReference>
<dbReference type="GO" id="GO:0009306">
    <property type="term" value="P:protein secretion"/>
    <property type="evidence" value="ECO:0007669"/>
    <property type="project" value="InterPro"/>
</dbReference>
<comment type="caution">
    <text evidence="11">The sequence shown here is derived from an EMBL/GenBank/DDBJ whole genome shotgun (WGS) entry which is preliminary data.</text>
</comment>
<evidence type="ECO:0000256" key="4">
    <source>
        <dbReference type="ARBA" id="ARBA00022475"/>
    </source>
</evidence>
<dbReference type="RefSeq" id="WP_124331067.1">
    <property type="nucleotide sequence ID" value="NZ_BEXT01000001.1"/>
</dbReference>
<evidence type="ECO:0000256" key="3">
    <source>
        <dbReference type="ARBA" id="ARBA00022448"/>
    </source>
</evidence>
<keyword evidence="8" id="KW-1133">Transmembrane helix</keyword>
<dbReference type="InterPro" id="IPR049031">
    <property type="entry name" value="T2SSK_SAM-like_1st"/>
</dbReference>
<reference evidence="12" key="1">
    <citation type="submission" date="2017-11" db="EMBL/GenBank/DDBJ databases">
        <authorList>
            <person name="Watanabe M."/>
            <person name="Kojima H."/>
        </authorList>
    </citation>
    <scope>NUCLEOTIDE SEQUENCE [LARGE SCALE GENOMIC DNA]</scope>
    <source>
        <strain evidence="12">Tokyo 01</strain>
    </source>
</reference>
<dbReference type="OrthoDB" id="5398238at2"/>
<organism evidence="11 12">
    <name type="scientific">Desulfonema ishimotonii</name>
    <dbReference type="NCBI Taxonomy" id="45657"/>
    <lineage>
        <taxon>Bacteria</taxon>
        <taxon>Pseudomonadati</taxon>
        <taxon>Thermodesulfobacteriota</taxon>
        <taxon>Desulfobacteria</taxon>
        <taxon>Desulfobacterales</taxon>
        <taxon>Desulfococcaceae</taxon>
        <taxon>Desulfonema</taxon>
    </lineage>
</organism>
<keyword evidence="12" id="KW-1185">Reference proteome</keyword>
<keyword evidence="3" id="KW-0813">Transport</keyword>
<dbReference type="SUPFAM" id="SSF158544">
    <property type="entry name" value="GspK insert domain-like"/>
    <property type="match status" value="1"/>
</dbReference>
<evidence type="ECO:0000256" key="9">
    <source>
        <dbReference type="ARBA" id="ARBA00023136"/>
    </source>
</evidence>
<dbReference type="Gene3D" id="3.30.1300.30">
    <property type="entry name" value="GSPII I/J protein-like"/>
    <property type="match status" value="1"/>
</dbReference>
<dbReference type="InterPro" id="IPR010994">
    <property type="entry name" value="RuvA_2-like"/>
</dbReference>
<evidence type="ECO:0000256" key="1">
    <source>
        <dbReference type="ARBA" id="ARBA00004533"/>
    </source>
</evidence>
<evidence type="ECO:0000256" key="6">
    <source>
        <dbReference type="ARBA" id="ARBA00022692"/>
    </source>
</evidence>
<keyword evidence="4" id="KW-1003">Cell membrane</keyword>
<dbReference type="EMBL" id="BEXT01000001">
    <property type="protein sequence ID" value="GBC64062.1"/>
    <property type="molecule type" value="Genomic_DNA"/>
</dbReference>
<evidence type="ECO:0000256" key="8">
    <source>
        <dbReference type="ARBA" id="ARBA00022989"/>
    </source>
</evidence>